<comment type="caution">
    <text evidence="9">The sequence shown here is derived from an EMBL/GenBank/DDBJ whole genome shotgun (WGS) entry which is preliminary data.</text>
</comment>
<evidence type="ECO:0000256" key="2">
    <source>
        <dbReference type="ARBA" id="ARBA00023015"/>
    </source>
</evidence>
<dbReference type="SUPFAM" id="SSF88659">
    <property type="entry name" value="Sigma3 and sigma4 domains of RNA polymerase sigma factors"/>
    <property type="match status" value="1"/>
</dbReference>
<evidence type="ECO:0000259" key="8">
    <source>
        <dbReference type="Pfam" id="PF08281"/>
    </source>
</evidence>
<keyword evidence="3 6" id="KW-0731">Sigma factor</keyword>
<dbReference type="InterPro" id="IPR014284">
    <property type="entry name" value="RNA_pol_sigma-70_dom"/>
</dbReference>
<evidence type="ECO:0000259" key="7">
    <source>
        <dbReference type="Pfam" id="PF04542"/>
    </source>
</evidence>
<keyword evidence="2 6" id="KW-0805">Transcription regulation</keyword>
<protein>
    <recommendedName>
        <fullName evidence="6">RNA polymerase sigma factor</fullName>
    </recommendedName>
</protein>
<organism evidence="9 10">
    <name type="scientific">Sedimentitalea todarodis</name>
    <dbReference type="NCBI Taxonomy" id="1631240"/>
    <lineage>
        <taxon>Bacteria</taxon>
        <taxon>Pseudomonadati</taxon>
        <taxon>Pseudomonadota</taxon>
        <taxon>Alphaproteobacteria</taxon>
        <taxon>Rhodobacterales</taxon>
        <taxon>Paracoccaceae</taxon>
        <taxon>Sedimentitalea</taxon>
    </lineage>
</organism>
<dbReference type="InterPro" id="IPR013325">
    <property type="entry name" value="RNA_pol_sigma_r2"/>
</dbReference>
<evidence type="ECO:0000256" key="4">
    <source>
        <dbReference type="ARBA" id="ARBA00023125"/>
    </source>
</evidence>
<reference evidence="10" key="1">
    <citation type="submission" date="2023-05" db="EMBL/GenBank/DDBJ databases">
        <title>Sedimentitalea sp. nov. JM2-8.</title>
        <authorList>
            <person name="Huang J."/>
        </authorList>
    </citation>
    <scope>NUCLEOTIDE SEQUENCE [LARGE SCALE GENOMIC DNA]</scope>
    <source>
        <strain evidence="10">KHS03</strain>
    </source>
</reference>
<dbReference type="Pfam" id="PF08281">
    <property type="entry name" value="Sigma70_r4_2"/>
    <property type="match status" value="1"/>
</dbReference>
<dbReference type="InterPro" id="IPR013249">
    <property type="entry name" value="RNA_pol_sigma70_r4_t2"/>
</dbReference>
<evidence type="ECO:0000256" key="6">
    <source>
        <dbReference type="RuleBase" id="RU000716"/>
    </source>
</evidence>
<proteinExistence type="inferred from homology"/>
<evidence type="ECO:0000313" key="9">
    <source>
        <dbReference type="EMBL" id="MDU9005358.1"/>
    </source>
</evidence>
<dbReference type="Gene3D" id="1.10.10.10">
    <property type="entry name" value="Winged helix-like DNA-binding domain superfamily/Winged helix DNA-binding domain"/>
    <property type="match status" value="1"/>
</dbReference>
<dbReference type="PROSITE" id="PS01063">
    <property type="entry name" value="SIGMA70_ECF"/>
    <property type="match status" value="1"/>
</dbReference>
<feature type="domain" description="RNA polymerase sigma factor 70 region 4 type 2" evidence="8">
    <location>
        <begin position="112"/>
        <end position="163"/>
    </location>
</feature>
<dbReference type="Pfam" id="PF04542">
    <property type="entry name" value="Sigma70_r2"/>
    <property type="match status" value="1"/>
</dbReference>
<dbReference type="NCBIfam" id="TIGR02937">
    <property type="entry name" value="sigma70-ECF"/>
    <property type="match status" value="1"/>
</dbReference>
<gene>
    <name evidence="9" type="ORF">QO231_16065</name>
</gene>
<name>A0ABU3VGQ3_9RHOB</name>
<dbReference type="CDD" id="cd06171">
    <property type="entry name" value="Sigma70_r4"/>
    <property type="match status" value="1"/>
</dbReference>
<dbReference type="Proteomes" id="UP001255416">
    <property type="component" value="Unassembled WGS sequence"/>
</dbReference>
<dbReference type="InterPro" id="IPR007627">
    <property type="entry name" value="RNA_pol_sigma70_r2"/>
</dbReference>
<dbReference type="SUPFAM" id="SSF88946">
    <property type="entry name" value="Sigma2 domain of RNA polymerase sigma factors"/>
    <property type="match status" value="1"/>
</dbReference>
<keyword evidence="10" id="KW-1185">Reference proteome</keyword>
<keyword evidence="5 6" id="KW-0804">Transcription</keyword>
<accession>A0ABU3VGQ3</accession>
<dbReference type="PANTHER" id="PTHR43133:SF62">
    <property type="entry name" value="RNA POLYMERASE SIGMA FACTOR SIGZ"/>
    <property type="match status" value="1"/>
</dbReference>
<dbReference type="EMBL" id="JASMWN010000013">
    <property type="protein sequence ID" value="MDU9005358.1"/>
    <property type="molecule type" value="Genomic_DNA"/>
</dbReference>
<dbReference type="InterPro" id="IPR013324">
    <property type="entry name" value="RNA_pol_sigma_r3/r4-like"/>
</dbReference>
<dbReference type="PANTHER" id="PTHR43133">
    <property type="entry name" value="RNA POLYMERASE ECF-TYPE SIGMA FACTO"/>
    <property type="match status" value="1"/>
</dbReference>
<keyword evidence="4 6" id="KW-0238">DNA-binding</keyword>
<sequence>MIAVRDNRDRVAFSALFDFFAPRLKGFIMRSGASAHRAEEIVQDVMLTVWRKSVMYDPHRAQVSAWIYQIARNRQIDIARRENRPMPEELREDPGAEPDASQILGLEQEAGLLKQALARLTPEQREMIEKAYMGEMTHQEISAQTGLPLGTIKSRIRLGLERLRHELKDLKI</sequence>
<evidence type="ECO:0000256" key="5">
    <source>
        <dbReference type="ARBA" id="ARBA00023163"/>
    </source>
</evidence>
<dbReference type="InterPro" id="IPR036388">
    <property type="entry name" value="WH-like_DNA-bd_sf"/>
</dbReference>
<evidence type="ECO:0000256" key="3">
    <source>
        <dbReference type="ARBA" id="ARBA00023082"/>
    </source>
</evidence>
<evidence type="ECO:0000256" key="1">
    <source>
        <dbReference type="ARBA" id="ARBA00010641"/>
    </source>
</evidence>
<dbReference type="Gene3D" id="1.10.1740.10">
    <property type="match status" value="1"/>
</dbReference>
<evidence type="ECO:0000313" key="10">
    <source>
        <dbReference type="Proteomes" id="UP001255416"/>
    </source>
</evidence>
<comment type="similarity">
    <text evidence="1 6">Belongs to the sigma-70 factor family. ECF subfamily.</text>
</comment>
<dbReference type="InterPro" id="IPR000838">
    <property type="entry name" value="RNA_pol_sigma70_ECF_CS"/>
</dbReference>
<dbReference type="InterPro" id="IPR039425">
    <property type="entry name" value="RNA_pol_sigma-70-like"/>
</dbReference>
<feature type="domain" description="RNA polymerase sigma-70 region 2" evidence="7">
    <location>
        <begin position="20"/>
        <end position="84"/>
    </location>
</feature>
<dbReference type="RefSeq" id="WP_316778631.1">
    <property type="nucleotide sequence ID" value="NZ_JASMWN010000013.1"/>
</dbReference>